<dbReference type="RefSeq" id="WP_155338224.1">
    <property type="nucleotide sequence ID" value="NZ_BAAABN010000077.1"/>
</dbReference>
<reference evidence="1 2" key="1">
    <citation type="submission" date="2019-10" db="EMBL/GenBank/DDBJ databases">
        <title>Whole genome shotgun sequence of Acrocarpospora corrugata NBRC 13972.</title>
        <authorList>
            <person name="Ichikawa N."/>
            <person name="Kimura A."/>
            <person name="Kitahashi Y."/>
            <person name="Komaki H."/>
            <person name="Oguchi A."/>
        </authorList>
    </citation>
    <scope>NUCLEOTIDE SEQUENCE [LARGE SCALE GENOMIC DNA]</scope>
    <source>
        <strain evidence="1 2">NBRC 13972</strain>
    </source>
</reference>
<dbReference type="Proteomes" id="UP000334990">
    <property type="component" value="Unassembled WGS sequence"/>
</dbReference>
<name>A0A5M3VZU4_9ACTN</name>
<gene>
    <name evidence="1" type="ORF">Acor_40390</name>
</gene>
<proteinExistence type="predicted"/>
<sequence>MLGARDLIGQSVWDIHGIWVGHVVDVKMIRERSSWFRRPDEPETAGLLVSCNRAPWLMGVHRDANGKITGTLQNFTRLLYAHSKVVPWDLIESSDSGEIHLKGPGKDLKRD</sequence>
<organism evidence="1 2">
    <name type="scientific">Acrocarpospora corrugata</name>
    <dbReference type="NCBI Taxonomy" id="35763"/>
    <lineage>
        <taxon>Bacteria</taxon>
        <taxon>Bacillati</taxon>
        <taxon>Actinomycetota</taxon>
        <taxon>Actinomycetes</taxon>
        <taxon>Streptosporangiales</taxon>
        <taxon>Streptosporangiaceae</taxon>
        <taxon>Acrocarpospora</taxon>
    </lineage>
</organism>
<dbReference type="OrthoDB" id="3531324at2"/>
<protein>
    <recommendedName>
        <fullName evidence="3">PRC-barrel domain-containing protein</fullName>
    </recommendedName>
</protein>
<comment type="caution">
    <text evidence="1">The sequence shown here is derived from an EMBL/GenBank/DDBJ whole genome shotgun (WGS) entry which is preliminary data.</text>
</comment>
<evidence type="ECO:0008006" key="3">
    <source>
        <dbReference type="Google" id="ProtNLM"/>
    </source>
</evidence>
<evidence type="ECO:0000313" key="2">
    <source>
        <dbReference type="Proteomes" id="UP000334990"/>
    </source>
</evidence>
<dbReference type="EMBL" id="BLAD01000054">
    <property type="protein sequence ID" value="GES01974.1"/>
    <property type="molecule type" value="Genomic_DNA"/>
</dbReference>
<accession>A0A5M3VZU4</accession>
<dbReference type="AlphaFoldDB" id="A0A5M3VZU4"/>
<keyword evidence="2" id="KW-1185">Reference proteome</keyword>
<evidence type="ECO:0000313" key="1">
    <source>
        <dbReference type="EMBL" id="GES01974.1"/>
    </source>
</evidence>